<comment type="caution">
    <text evidence="2">The sequence shown here is derived from an EMBL/GenBank/DDBJ whole genome shotgun (WGS) entry which is preliminary data.</text>
</comment>
<evidence type="ECO:0000256" key="1">
    <source>
        <dbReference type="SAM" id="Phobius"/>
    </source>
</evidence>
<feature type="transmembrane region" description="Helical" evidence="1">
    <location>
        <begin position="12"/>
        <end position="36"/>
    </location>
</feature>
<dbReference type="EMBL" id="AOXI01000049">
    <property type="protein sequence ID" value="ESE81357.1"/>
    <property type="molecule type" value="Genomic_DNA"/>
</dbReference>
<dbReference type="STRING" id="1173950.SEI61121_20610"/>
<proteinExistence type="predicted"/>
<protein>
    <submittedName>
        <fullName evidence="2">Uncharacterized protein</fullName>
    </submittedName>
</protein>
<feature type="transmembrane region" description="Helical" evidence="1">
    <location>
        <begin position="42"/>
        <end position="60"/>
    </location>
</feature>
<dbReference type="PATRIC" id="fig|1173950.3.peg.4307"/>
<accession>V1GQI7</accession>
<organism evidence="2 3">
    <name type="scientific">Salmonella enterica subsp. indica serovar 6,14,25:z10:1,(2),7 str. 1121</name>
    <dbReference type="NCBI Taxonomy" id="1173950"/>
    <lineage>
        <taxon>Bacteria</taxon>
        <taxon>Pseudomonadati</taxon>
        <taxon>Pseudomonadota</taxon>
        <taxon>Gammaproteobacteria</taxon>
        <taxon>Enterobacterales</taxon>
        <taxon>Enterobacteriaceae</taxon>
        <taxon>Salmonella</taxon>
    </lineage>
</organism>
<evidence type="ECO:0000313" key="2">
    <source>
        <dbReference type="EMBL" id="ESE81357.1"/>
    </source>
</evidence>
<dbReference type="Proteomes" id="UP000017304">
    <property type="component" value="Unassembled WGS sequence"/>
</dbReference>
<sequence length="64" mass="7449">MKKILKKIISAIYHDFISPHFLVVVFVLTFFLSYHFLSDYNGGLPILLSIIVTCAFSFIFDKYL</sequence>
<dbReference type="AlphaFoldDB" id="V1GQI7"/>
<keyword evidence="1" id="KW-0812">Transmembrane</keyword>
<reference evidence="2 3" key="1">
    <citation type="journal article" date="2013" name="Genome Biol. Evol.">
        <title>Phylogenetic diversity of the enteric pathogen Salmonella enterica subsp. enterica inferred from genome-wide reference-free SNP characters.</title>
        <authorList>
            <person name="Timme R.E."/>
            <person name="Pettengill J.B."/>
            <person name="Allard M.W."/>
            <person name="Strain E."/>
            <person name="Barrangou R."/>
            <person name="Wehnes C."/>
            <person name="Van Kessel J.S."/>
            <person name="Karns J.S."/>
            <person name="Musser S.M."/>
            <person name="Brown E.W."/>
        </authorList>
    </citation>
    <scope>NUCLEOTIDE SEQUENCE [LARGE SCALE GENOMIC DNA]</scope>
    <source>
        <strain evidence="2 3">1121</strain>
    </source>
</reference>
<gene>
    <name evidence="2" type="ORF">SEI61121_20610</name>
</gene>
<keyword evidence="1" id="KW-0472">Membrane</keyword>
<evidence type="ECO:0000313" key="3">
    <source>
        <dbReference type="Proteomes" id="UP000017304"/>
    </source>
</evidence>
<keyword evidence="1" id="KW-1133">Transmembrane helix</keyword>
<name>V1GQI7_SALER</name>